<reference evidence="2" key="1">
    <citation type="submission" date="2024-07" db="EMBL/GenBank/DDBJ databases">
        <authorList>
            <person name="Yu S.T."/>
        </authorList>
    </citation>
    <scope>NUCLEOTIDE SEQUENCE</scope>
    <source>
        <strain evidence="2">R44</strain>
    </source>
</reference>
<gene>
    <name evidence="2" type="ORF">AB5J54_00550</name>
</gene>
<protein>
    <submittedName>
        <fullName evidence="2">DUF3995 domain-containing protein</fullName>
    </submittedName>
</protein>
<sequence>MRADDALMSRFGNGGVVTIKDSVGDAVPPAQSWALRVRLGTWPGFAVAAWGFLFAVPSFVWALGGTFGVQSTVAPSLVKLAHDRVPWFLAVLWVTGFLKLFGALIGIGLTRRRGKWTGRLLVFCGFGAAVLLVWHGCQFVVHGVLVEAGARAVAPDLAGLTRWYLYLWGPWFIAGGLAFAAAATHYVRRHDGRREARLYGSVGALGALLLSMASVVTGIG</sequence>
<keyword evidence="1" id="KW-0812">Transmembrane</keyword>
<feature type="transmembrane region" description="Helical" evidence="1">
    <location>
        <begin position="120"/>
        <end position="145"/>
    </location>
</feature>
<organism evidence="2">
    <name type="scientific">Streptomyces sp. R44</name>
    <dbReference type="NCBI Taxonomy" id="3238633"/>
    <lineage>
        <taxon>Bacteria</taxon>
        <taxon>Bacillati</taxon>
        <taxon>Actinomycetota</taxon>
        <taxon>Actinomycetes</taxon>
        <taxon>Kitasatosporales</taxon>
        <taxon>Streptomycetaceae</taxon>
        <taxon>Streptomyces</taxon>
    </lineage>
</organism>
<feature type="transmembrane region" description="Helical" evidence="1">
    <location>
        <begin position="87"/>
        <end position="108"/>
    </location>
</feature>
<keyword evidence="1" id="KW-0472">Membrane</keyword>
<accession>A0AB39SUZ4</accession>
<feature type="transmembrane region" description="Helical" evidence="1">
    <location>
        <begin position="198"/>
        <end position="219"/>
    </location>
</feature>
<dbReference type="InterPro" id="IPR025058">
    <property type="entry name" value="DUF3995"/>
</dbReference>
<dbReference type="Pfam" id="PF13160">
    <property type="entry name" value="DUF3995"/>
    <property type="match status" value="1"/>
</dbReference>
<keyword evidence="1" id="KW-1133">Transmembrane helix</keyword>
<name>A0AB39SUZ4_9ACTN</name>
<proteinExistence type="predicted"/>
<evidence type="ECO:0000313" key="2">
    <source>
        <dbReference type="EMBL" id="XDQ69124.1"/>
    </source>
</evidence>
<feature type="transmembrane region" description="Helical" evidence="1">
    <location>
        <begin position="165"/>
        <end position="186"/>
    </location>
</feature>
<feature type="transmembrane region" description="Helical" evidence="1">
    <location>
        <begin position="45"/>
        <end position="67"/>
    </location>
</feature>
<dbReference type="AlphaFoldDB" id="A0AB39SUZ4"/>
<dbReference type="RefSeq" id="WP_369141867.1">
    <property type="nucleotide sequence ID" value="NZ_CP163444.1"/>
</dbReference>
<dbReference type="EMBL" id="CP163444">
    <property type="protein sequence ID" value="XDQ69124.1"/>
    <property type="molecule type" value="Genomic_DNA"/>
</dbReference>
<evidence type="ECO:0000256" key="1">
    <source>
        <dbReference type="SAM" id="Phobius"/>
    </source>
</evidence>